<comment type="caution">
    <text evidence="6">The sequence shown here is derived from an EMBL/GenBank/DDBJ whole genome shotgun (WGS) entry which is preliminary data.</text>
</comment>
<evidence type="ECO:0000313" key="7">
    <source>
        <dbReference type="Proteomes" id="UP000324853"/>
    </source>
</evidence>
<sequence length="43" mass="5084">MQNRHLESIYPLVFFDALRATMRETGIKNEEVLLMLGKHVLRL</sequence>
<keyword evidence="4" id="KW-0238">DNA-binding</keyword>
<gene>
    <name evidence="6" type="ORF">FXB38_38565</name>
</gene>
<dbReference type="Pfam" id="PF00872">
    <property type="entry name" value="Transposase_mut"/>
    <property type="match status" value="1"/>
</dbReference>
<evidence type="ECO:0000256" key="4">
    <source>
        <dbReference type="ARBA" id="ARBA00023125"/>
    </source>
</evidence>
<keyword evidence="5" id="KW-0233">DNA recombination</keyword>
<comment type="similarity">
    <text evidence="2">Belongs to the transposase mutator family.</text>
</comment>
<evidence type="ECO:0000256" key="2">
    <source>
        <dbReference type="ARBA" id="ARBA00010961"/>
    </source>
</evidence>
<dbReference type="InterPro" id="IPR001207">
    <property type="entry name" value="Transposase_mutator"/>
</dbReference>
<comment type="function">
    <text evidence="1">Required for the transposition of the insertion element.</text>
</comment>
<keyword evidence="3" id="KW-0815">Transposition</keyword>
<proteinExistence type="inferred from homology"/>
<dbReference type="Proteomes" id="UP000324853">
    <property type="component" value="Unassembled WGS sequence"/>
</dbReference>
<evidence type="ECO:0000256" key="1">
    <source>
        <dbReference type="ARBA" id="ARBA00002190"/>
    </source>
</evidence>
<dbReference type="GO" id="GO:0006313">
    <property type="term" value="P:DNA transposition"/>
    <property type="evidence" value="ECO:0007669"/>
    <property type="project" value="InterPro"/>
</dbReference>
<keyword evidence="7" id="KW-1185">Reference proteome</keyword>
<evidence type="ECO:0000256" key="5">
    <source>
        <dbReference type="ARBA" id="ARBA00023172"/>
    </source>
</evidence>
<evidence type="ECO:0000313" key="6">
    <source>
        <dbReference type="EMBL" id="TYL72418.1"/>
    </source>
</evidence>
<dbReference type="AlphaFoldDB" id="A0A5S4W1X0"/>
<accession>A0A5S4W1X0</accession>
<reference evidence="6 7" key="1">
    <citation type="submission" date="2019-08" db="EMBL/GenBank/DDBJ databases">
        <title>Bradyrhizobium hipponensis sp. nov., a rhizobium isolated from a Lupinus angustifolius root nodule in Tunisia.</title>
        <authorList>
            <person name="Off K."/>
            <person name="Rejili M."/>
            <person name="Mars M."/>
            <person name="Brachmann A."/>
            <person name="Marin M."/>
        </authorList>
    </citation>
    <scope>NUCLEOTIDE SEQUENCE [LARGE SCALE GENOMIC DNA]</scope>
    <source>
        <strain evidence="6 7">CTAW11</strain>
    </source>
</reference>
<protein>
    <submittedName>
        <fullName evidence="6">Uncharacterized protein</fullName>
    </submittedName>
</protein>
<dbReference type="OrthoDB" id="9793302at2"/>
<name>A0A5S4W1X0_9BRAD</name>
<dbReference type="EMBL" id="VSSR01000084">
    <property type="protein sequence ID" value="TYL72418.1"/>
    <property type="molecule type" value="Genomic_DNA"/>
</dbReference>
<organism evidence="6 7">
    <name type="scientific">Bradyrhizobium cytisi</name>
    <dbReference type="NCBI Taxonomy" id="515489"/>
    <lineage>
        <taxon>Bacteria</taxon>
        <taxon>Pseudomonadati</taxon>
        <taxon>Pseudomonadota</taxon>
        <taxon>Alphaproteobacteria</taxon>
        <taxon>Hyphomicrobiales</taxon>
        <taxon>Nitrobacteraceae</taxon>
        <taxon>Bradyrhizobium</taxon>
    </lineage>
</organism>
<dbReference type="GO" id="GO:0004803">
    <property type="term" value="F:transposase activity"/>
    <property type="evidence" value="ECO:0007669"/>
    <property type="project" value="InterPro"/>
</dbReference>
<evidence type="ECO:0000256" key="3">
    <source>
        <dbReference type="ARBA" id="ARBA00022578"/>
    </source>
</evidence>
<dbReference type="GO" id="GO:0003677">
    <property type="term" value="F:DNA binding"/>
    <property type="evidence" value="ECO:0007669"/>
    <property type="project" value="UniProtKB-KW"/>
</dbReference>